<gene>
    <name evidence="2" type="ORF">PV327_011505</name>
</gene>
<reference evidence="2" key="2">
    <citation type="submission" date="2023-03" db="EMBL/GenBank/DDBJ databases">
        <authorList>
            <person name="Inwood S.N."/>
            <person name="Skelly J.G."/>
            <person name="Guhlin J."/>
            <person name="Harrop T.W.R."/>
            <person name="Goldson S.G."/>
            <person name="Dearden P.K."/>
        </authorList>
    </citation>
    <scope>NUCLEOTIDE SEQUENCE</scope>
    <source>
        <strain evidence="2">Lincoln</strain>
        <tissue evidence="2">Whole body</tissue>
    </source>
</reference>
<keyword evidence="1" id="KW-0732">Signal</keyword>
<organism evidence="2 3">
    <name type="scientific">Microctonus hyperodae</name>
    <name type="common">Parasitoid wasp</name>
    <dbReference type="NCBI Taxonomy" id="165561"/>
    <lineage>
        <taxon>Eukaryota</taxon>
        <taxon>Metazoa</taxon>
        <taxon>Ecdysozoa</taxon>
        <taxon>Arthropoda</taxon>
        <taxon>Hexapoda</taxon>
        <taxon>Insecta</taxon>
        <taxon>Pterygota</taxon>
        <taxon>Neoptera</taxon>
        <taxon>Endopterygota</taxon>
        <taxon>Hymenoptera</taxon>
        <taxon>Apocrita</taxon>
        <taxon>Ichneumonoidea</taxon>
        <taxon>Braconidae</taxon>
        <taxon>Euphorinae</taxon>
        <taxon>Microctonus</taxon>
    </lineage>
</organism>
<evidence type="ECO:0000313" key="2">
    <source>
        <dbReference type="EMBL" id="KAK0169540.1"/>
    </source>
</evidence>
<proteinExistence type="predicted"/>
<evidence type="ECO:0008006" key="4">
    <source>
        <dbReference type="Google" id="ProtNLM"/>
    </source>
</evidence>
<evidence type="ECO:0000256" key="1">
    <source>
        <dbReference type="SAM" id="SignalP"/>
    </source>
</evidence>
<dbReference type="AlphaFoldDB" id="A0AA39KPX9"/>
<keyword evidence="3" id="KW-1185">Reference proteome</keyword>
<reference evidence="2" key="1">
    <citation type="journal article" date="2023" name="bioRxiv">
        <title>Scaffold-level genome assemblies of two parasitoid biocontrol wasps reveal the parthenogenesis mechanism and an associated novel virus.</title>
        <authorList>
            <person name="Inwood S."/>
            <person name="Skelly J."/>
            <person name="Guhlin J."/>
            <person name="Harrop T."/>
            <person name="Goldson S."/>
            <person name="Dearden P."/>
        </authorList>
    </citation>
    <scope>NUCLEOTIDE SEQUENCE</scope>
    <source>
        <strain evidence="2">Lincoln</strain>
        <tissue evidence="2">Whole body</tissue>
    </source>
</reference>
<evidence type="ECO:0000313" key="3">
    <source>
        <dbReference type="Proteomes" id="UP001168972"/>
    </source>
</evidence>
<sequence>MIFKLFCVALFGVVFFQSTTSLSTVPMTTAHQNDETIVKKHKFDECQFKRQELIQVINDIDFVFSLLRDYYIQALIDEIIVACREETIKLKKN</sequence>
<protein>
    <recommendedName>
        <fullName evidence="4">Secreted protein</fullName>
    </recommendedName>
</protein>
<accession>A0AA39KPX9</accession>
<dbReference type="Proteomes" id="UP001168972">
    <property type="component" value="Unassembled WGS sequence"/>
</dbReference>
<name>A0AA39KPX9_MICHY</name>
<dbReference type="EMBL" id="JAQQBR010000850">
    <property type="protein sequence ID" value="KAK0169540.1"/>
    <property type="molecule type" value="Genomic_DNA"/>
</dbReference>
<feature type="signal peptide" evidence="1">
    <location>
        <begin position="1"/>
        <end position="21"/>
    </location>
</feature>
<feature type="chain" id="PRO_5041259173" description="Secreted protein" evidence="1">
    <location>
        <begin position="22"/>
        <end position="93"/>
    </location>
</feature>
<comment type="caution">
    <text evidence="2">The sequence shown here is derived from an EMBL/GenBank/DDBJ whole genome shotgun (WGS) entry which is preliminary data.</text>
</comment>